<dbReference type="EMBL" id="CVUD02000131">
    <property type="protein sequence ID" value="SEH77608.1"/>
    <property type="molecule type" value="Genomic_DNA"/>
</dbReference>
<accession>A0A1H6L2G8</accession>
<dbReference type="Proteomes" id="UP000198988">
    <property type="component" value="Unassembled WGS sequence"/>
</dbReference>
<dbReference type="Proteomes" id="UP000198559">
    <property type="component" value="Unassembled WGS sequence"/>
</dbReference>
<reference evidence="2" key="2">
    <citation type="submission" date="2016-06" db="EMBL/GenBank/DDBJ databases">
        <authorList>
            <person name="Olsen C.W."/>
            <person name="Carey S."/>
            <person name="Hinshaw L."/>
            <person name="Karasin A.I."/>
        </authorList>
    </citation>
    <scope>NUCLEOTIDE SEQUENCE [LARGE SCALE GENOMIC DNA]</scope>
    <source>
        <strain evidence="2">BazSymA</strain>
        <strain evidence="1">BazSymB</strain>
    </source>
</reference>
<gene>
    <name evidence="2" type="ORF">BAZSYMA_ACONTIG00136_0</name>
    <name evidence="1" type="ORF">BAZSYMB_GCONTIG00778_0</name>
</gene>
<dbReference type="AlphaFoldDB" id="A0A1H6L2G8"/>
<proteinExistence type="predicted"/>
<name>A0A1H6L2G8_9GAMM</name>
<evidence type="ECO:0000313" key="2">
    <source>
        <dbReference type="EMBL" id="SEH82336.1"/>
    </source>
</evidence>
<evidence type="ECO:0000313" key="3">
    <source>
        <dbReference type="Proteomes" id="UP000198559"/>
    </source>
</evidence>
<evidence type="ECO:0000313" key="1">
    <source>
        <dbReference type="EMBL" id="SEH77608.1"/>
    </source>
</evidence>
<evidence type="ECO:0000313" key="4">
    <source>
        <dbReference type="Proteomes" id="UP000198988"/>
    </source>
</evidence>
<dbReference type="EMBL" id="CDSC02000240">
    <property type="protein sequence ID" value="SEH82336.1"/>
    <property type="molecule type" value="Genomic_DNA"/>
</dbReference>
<protein>
    <submittedName>
        <fullName evidence="2">Uncharacterized protein</fullName>
    </submittedName>
</protein>
<sequence length="93" mass="10326">MMLPQPSPAFLKCHSMATAIINSSHSKLLATMPACGFGLLMERMVVSCTSTTIKRRSKPIIVPSVLVFSIFMRSNLIGRTSDFIQRFNVFCLT</sequence>
<reference evidence="3 4" key="1">
    <citation type="submission" date="2016-06" db="EMBL/GenBank/DDBJ databases">
        <authorList>
            <person name="Petersen J."/>
            <person name="Sayavedra L."/>
        </authorList>
    </citation>
    <scope>NUCLEOTIDE SEQUENCE [LARGE SCALE GENOMIC DNA]</scope>
    <source>
        <strain evidence="4">BazSymA</strain>
        <strain evidence="3">BazSymB</strain>
    </source>
</reference>
<organism evidence="2 4">
    <name type="scientific">Bathymodiolus azoricus thioautotrophic gill symbiont</name>
    <dbReference type="NCBI Taxonomy" id="235205"/>
    <lineage>
        <taxon>Bacteria</taxon>
        <taxon>Pseudomonadati</taxon>
        <taxon>Pseudomonadota</taxon>
        <taxon>Gammaproteobacteria</taxon>
        <taxon>sulfur-oxidizing symbionts</taxon>
    </lineage>
</organism>